<dbReference type="EMBL" id="GBXM01083722">
    <property type="protein sequence ID" value="JAH24855.1"/>
    <property type="molecule type" value="Transcribed_RNA"/>
</dbReference>
<evidence type="ECO:0000313" key="1">
    <source>
        <dbReference type="EMBL" id="JAH24855.1"/>
    </source>
</evidence>
<protein>
    <submittedName>
        <fullName evidence="1">Uncharacterized protein</fullName>
    </submittedName>
</protein>
<dbReference type="AlphaFoldDB" id="A0A0E9R8R5"/>
<dbReference type="EMBL" id="GBXM01077235">
    <property type="protein sequence ID" value="JAH31342.1"/>
    <property type="molecule type" value="Transcribed_RNA"/>
</dbReference>
<proteinExistence type="predicted"/>
<accession>A0A0E9R8R5</accession>
<reference evidence="1" key="2">
    <citation type="journal article" date="2015" name="Fish Shellfish Immunol.">
        <title>Early steps in the European eel (Anguilla anguilla)-Vibrio vulnificus interaction in the gills: Role of the RtxA13 toxin.</title>
        <authorList>
            <person name="Callol A."/>
            <person name="Pajuelo D."/>
            <person name="Ebbesson L."/>
            <person name="Teles M."/>
            <person name="MacKenzie S."/>
            <person name="Amaro C."/>
        </authorList>
    </citation>
    <scope>NUCLEOTIDE SEQUENCE</scope>
</reference>
<reference evidence="1" key="1">
    <citation type="submission" date="2014-11" db="EMBL/GenBank/DDBJ databases">
        <authorList>
            <person name="Amaro Gonzalez C."/>
        </authorList>
    </citation>
    <scope>NUCLEOTIDE SEQUENCE</scope>
</reference>
<name>A0A0E9R8R5_ANGAN</name>
<sequence length="37" mass="4273">MKRYAIPEIRGSYRKSSVPSIFVLGSWNIQEHLVGRP</sequence>
<organism evidence="1">
    <name type="scientific">Anguilla anguilla</name>
    <name type="common">European freshwater eel</name>
    <name type="synonym">Muraena anguilla</name>
    <dbReference type="NCBI Taxonomy" id="7936"/>
    <lineage>
        <taxon>Eukaryota</taxon>
        <taxon>Metazoa</taxon>
        <taxon>Chordata</taxon>
        <taxon>Craniata</taxon>
        <taxon>Vertebrata</taxon>
        <taxon>Euteleostomi</taxon>
        <taxon>Actinopterygii</taxon>
        <taxon>Neopterygii</taxon>
        <taxon>Teleostei</taxon>
        <taxon>Anguilliformes</taxon>
        <taxon>Anguillidae</taxon>
        <taxon>Anguilla</taxon>
    </lineage>
</organism>